<keyword evidence="1" id="KW-1133">Transmembrane helix</keyword>
<dbReference type="AlphaFoldDB" id="A0A0R0GRF4"/>
<gene>
    <name evidence="2" type="ORF">GLYMA_13G024500</name>
</gene>
<name>A0A0R0GRF4_SOYBN</name>
<feature type="transmembrane region" description="Helical" evidence="1">
    <location>
        <begin position="36"/>
        <end position="54"/>
    </location>
</feature>
<keyword evidence="1" id="KW-0812">Transmembrane</keyword>
<reference evidence="2" key="3">
    <citation type="submission" date="2018-07" db="EMBL/GenBank/DDBJ databases">
        <title>WGS assembly of Glycine max.</title>
        <authorList>
            <person name="Schmutz J."/>
            <person name="Cannon S."/>
            <person name="Schlueter J."/>
            <person name="Ma J."/>
            <person name="Mitros T."/>
            <person name="Nelson W."/>
            <person name="Hyten D."/>
            <person name="Song Q."/>
            <person name="Thelen J."/>
            <person name="Cheng J."/>
            <person name="Xu D."/>
            <person name="Hellsten U."/>
            <person name="May G."/>
            <person name="Yu Y."/>
            <person name="Sakurai T."/>
            <person name="Umezawa T."/>
            <person name="Bhattacharyya M."/>
            <person name="Sandhu D."/>
            <person name="Valliyodan B."/>
            <person name="Lindquist E."/>
            <person name="Peto M."/>
            <person name="Grant D."/>
            <person name="Shu S."/>
            <person name="Goodstein D."/>
            <person name="Barry K."/>
            <person name="Futrell-Griggs M."/>
            <person name="Abernathy B."/>
            <person name="Du J."/>
            <person name="Tian Z."/>
            <person name="Zhu L."/>
            <person name="Gill N."/>
            <person name="Joshi T."/>
            <person name="Libault M."/>
            <person name="Sethuraman A."/>
            <person name="Zhang X."/>
            <person name="Shinozaki K."/>
            <person name="Nguyen H."/>
            <person name="Wing R."/>
            <person name="Cregan P."/>
            <person name="Specht J."/>
            <person name="Grimwood J."/>
            <person name="Rokhsar D."/>
            <person name="Stacey G."/>
            <person name="Shoemaker R."/>
            <person name="Jackson S."/>
        </authorList>
    </citation>
    <scope>NUCLEOTIDE SEQUENCE</scope>
    <source>
        <tissue evidence="2">Callus</tissue>
    </source>
</reference>
<dbReference type="InParanoid" id="A0A0R0GRF4"/>
<keyword evidence="4" id="KW-1185">Reference proteome</keyword>
<reference evidence="3" key="2">
    <citation type="submission" date="2018-02" db="UniProtKB">
        <authorList>
            <consortium name="EnsemblPlants"/>
        </authorList>
    </citation>
    <scope>IDENTIFICATION</scope>
    <source>
        <strain evidence="3">Williams 82</strain>
    </source>
</reference>
<dbReference type="Gramene" id="KRH17881">
    <property type="protein sequence ID" value="KRH17881"/>
    <property type="gene ID" value="GLYMA_13G024500"/>
</dbReference>
<dbReference type="EnsemblPlants" id="KRH17881">
    <property type="protein sequence ID" value="KRH17881"/>
    <property type="gene ID" value="GLYMA_13G024500"/>
</dbReference>
<reference evidence="2 3" key="1">
    <citation type="journal article" date="2010" name="Nature">
        <title>Genome sequence of the palaeopolyploid soybean.</title>
        <authorList>
            <person name="Schmutz J."/>
            <person name="Cannon S.B."/>
            <person name="Schlueter J."/>
            <person name="Ma J."/>
            <person name="Mitros T."/>
            <person name="Nelson W."/>
            <person name="Hyten D.L."/>
            <person name="Song Q."/>
            <person name="Thelen J.J."/>
            <person name="Cheng J."/>
            <person name="Xu D."/>
            <person name="Hellsten U."/>
            <person name="May G.D."/>
            <person name="Yu Y."/>
            <person name="Sakurai T."/>
            <person name="Umezawa T."/>
            <person name="Bhattacharyya M.K."/>
            <person name="Sandhu D."/>
            <person name="Valliyodan B."/>
            <person name="Lindquist E."/>
            <person name="Peto M."/>
            <person name="Grant D."/>
            <person name="Shu S."/>
            <person name="Goodstein D."/>
            <person name="Barry K."/>
            <person name="Futrell-Griggs M."/>
            <person name="Abernathy B."/>
            <person name="Du J."/>
            <person name="Tian Z."/>
            <person name="Zhu L."/>
            <person name="Gill N."/>
            <person name="Joshi T."/>
            <person name="Libault M."/>
            <person name="Sethuraman A."/>
            <person name="Zhang X.-C."/>
            <person name="Shinozaki K."/>
            <person name="Nguyen H.T."/>
            <person name="Wing R.A."/>
            <person name="Cregan P."/>
            <person name="Specht J."/>
            <person name="Grimwood J."/>
            <person name="Rokhsar D."/>
            <person name="Stacey G."/>
            <person name="Shoemaker R.C."/>
            <person name="Jackson S.A."/>
        </authorList>
    </citation>
    <scope>NUCLEOTIDE SEQUENCE</scope>
    <source>
        <strain evidence="3">cv. Williams 82</strain>
        <tissue evidence="2">Callus</tissue>
    </source>
</reference>
<evidence type="ECO:0000256" key="1">
    <source>
        <dbReference type="SAM" id="Phobius"/>
    </source>
</evidence>
<evidence type="ECO:0000313" key="4">
    <source>
        <dbReference type="Proteomes" id="UP000008827"/>
    </source>
</evidence>
<dbReference type="EMBL" id="CM000846">
    <property type="protein sequence ID" value="KRH17881.1"/>
    <property type="molecule type" value="Genomic_DNA"/>
</dbReference>
<sequence>MNNDKCTRRNEVDWHQEIEIKKKKILRERRVQRQRLYKNCCGILCLTRFFFFFVKTSRFAHYLNLQIKDTFRPSLTHRPNLALSPLLFWYLHEPRPLAHVPPPRRRVVHVASAKFEVRHSLLLVVLLRFTKDPFSQVRASALEGLVGFYECGRVERHHVLVGKTLVSRTQGTKVMLNSFTRELNLLIRKLS</sequence>
<accession>A0A0R0GRF4</accession>
<keyword evidence="1" id="KW-0472">Membrane</keyword>
<proteinExistence type="predicted"/>
<dbReference type="PaxDb" id="3847-GLYMA13G12340.1"/>
<evidence type="ECO:0000313" key="2">
    <source>
        <dbReference type="EMBL" id="KRH17881.1"/>
    </source>
</evidence>
<protein>
    <submittedName>
        <fullName evidence="2 3">Uncharacterized protein</fullName>
    </submittedName>
</protein>
<dbReference type="Proteomes" id="UP000008827">
    <property type="component" value="Chromosome 13"/>
</dbReference>
<evidence type="ECO:0000313" key="3">
    <source>
        <dbReference type="EnsemblPlants" id="KRH17881"/>
    </source>
</evidence>
<organism evidence="2">
    <name type="scientific">Glycine max</name>
    <name type="common">Soybean</name>
    <name type="synonym">Glycine hispida</name>
    <dbReference type="NCBI Taxonomy" id="3847"/>
    <lineage>
        <taxon>Eukaryota</taxon>
        <taxon>Viridiplantae</taxon>
        <taxon>Streptophyta</taxon>
        <taxon>Embryophyta</taxon>
        <taxon>Tracheophyta</taxon>
        <taxon>Spermatophyta</taxon>
        <taxon>Magnoliopsida</taxon>
        <taxon>eudicotyledons</taxon>
        <taxon>Gunneridae</taxon>
        <taxon>Pentapetalae</taxon>
        <taxon>rosids</taxon>
        <taxon>fabids</taxon>
        <taxon>Fabales</taxon>
        <taxon>Fabaceae</taxon>
        <taxon>Papilionoideae</taxon>
        <taxon>50 kb inversion clade</taxon>
        <taxon>NPAAA clade</taxon>
        <taxon>indigoferoid/millettioid clade</taxon>
        <taxon>Phaseoleae</taxon>
        <taxon>Glycine</taxon>
        <taxon>Glycine subgen. Soja</taxon>
    </lineage>
</organism>